<evidence type="ECO:0000313" key="11">
    <source>
        <dbReference type="EMBL" id="CAB4692031.1"/>
    </source>
</evidence>
<dbReference type="FunFam" id="3.30.450.40:FF:000052">
    <property type="entry name" value="Oxygen sensor histidine kinase response regulator DevS/DosS"/>
    <property type="match status" value="1"/>
</dbReference>
<dbReference type="SMART" id="SM00387">
    <property type="entry name" value="HATPase_c"/>
    <property type="match status" value="1"/>
</dbReference>
<accession>A0A6J7Q8C4</accession>
<dbReference type="PANTHER" id="PTHR24421">
    <property type="entry name" value="NITRATE/NITRITE SENSOR PROTEIN NARX-RELATED"/>
    <property type="match status" value="1"/>
</dbReference>
<dbReference type="Pfam" id="PF02518">
    <property type="entry name" value="HATPase_c"/>
    <property type="match status" value="1"/>
</dbReference>
<comment type="cofactor">
    <cofactor evidence="1">
        <name>Mg(2+)</name>
        <dbReference type="ChEBI" id="CHEBI:18420"/>
    </cofactor>
</comment>
<dbReference type="InterPro" id="IPR029016">
    <property type="entry name" value="GAF-like_dom_sf"/>
</dbReference>
<evidence type="ECO:0000259" key="9">
    <source>
        <dbReference type="SMART" id="SM00065"/>
    </source>
</evidence>
<dbReference type="GO" id="GO:0016020">
    <property type="term" value="C:membrane"/>
    <property type="evidence" value="ECO:0007669"/>
    <property type="project" value="InterPro"/>
</dbReference>
<evidence type="ECO:0000256" key="4">
    <source>
        <dbReference type="ARBA" id="ARBA00022679"/>
    </source>
</evidence>
<dbReference type="GO" id="GO:0000155">
    <property type="term" value="F:phosphorelay sensor kinase activity"/>
    <property type="evidence" value="ECO:0007669"/>
    <property type="project" value="InterPro"/>
</dbReference>
<dbReference type="Pfam" id="PF13185">
    <property type="entry name" value="GAF_2"/>
    <property type="match status" value="2"/>
</dbReference>
<evidence type="ECO:0000313" key="13">
    <source>
        <dbReference type="EMBL" id="CAB4997412.1"/>
    </source>
</evidence>
<dbReference type="InterPro" id="IPR003594">
    <property type="entry name" value="HATPase_dom"/>
</dbReference>
<organism evidence="14">
    <name type="scientific">freshwater metagenome</name>
    <dbReference type="NCBI Taxonomy" id="449393"/>
    <lineage>
        <taxon>unclassified sequences</taxon>
        <taxon>metagenomes</taxon>
        <taxon>ecological metagenomes</taxon>
    </lineage>
</organism>
<dbReference type="Gene3D" id="3.30.565.10">
    <property type="entry name" value="Histidine kinase-like ATPase, C-terminal domain"/>
    <property type="match status" value="1"/>
</dbReference>
<evidence type="ECO:0000256" key="7">
    <source>
        <dbReference type="ARBA" id="ARBA00022842"/>
    </source>
</evidence>
<evidence type="ECO:0000259" key="10">
    <source>
        <dbReference type="SMART" id="SM00387"/>
    </source>
</evidence>
<dbReference type="InterPro" id="IPR003018">
    <property type="entry name" value="GAF"/>
</dbReference>
<keyword evidence="3" id="KW-0597">Phosphoprotein</keyword>
<proteinExistence type="predicted"/>
<sequence length="533" mass="56385">MSDSRDRGLFSAVIAIAAGIELKATLRRIIQAAAELADAKYAALGVIGPEGTLIEFVHTGVDEATVRQIGNLPSGKGVLGLLIDNPVAIRVADLGGHPASIGFPPGHPPMKSFLGVPVRVRGEVFGNLYLTEKRSGSVFTAEDERTVMALAAAAAVAIENARLFERTRSGERWHRAAAEVSEALLAHSPIGEVIALIATSAREIAGADLAVVALPNPDGTLDVEVAEGEKAAGHPSPGYRIPVESVIGRAFSSRKNEFDFDWSLEGGPVFSAVAALPLVTIDRVIGVLALAWSSPGDSREALQVAESFAKQATVSLVLAEAQQEQERLAVFQDRDRIARDLHDLVIQRLFATGMLLQSTSRGQNLSPEVEERLSRAVDELDETIREIRQTIFALHEPLTGPSTGVRGRLLNEVSLSGAAMGLQPGMRFVGPVDASVDDALADHLVAALREALVNVAKHAKAKKVDVIVMVKETNIVLSVTDDGVGINPDGFSAHSGLANLSARAQDLGGTFALERVSAEGGTRLVWQVPNSNT</sequence>
<keyword evidence="7" id="KW-0460">Magnesium</keyword>
<dbReference type="PANTHER" id="PTHR24421:SF56">
    <property type="entry name" value="OXYGEN SENSOR HISTIDINE KINASE RESPONSE REGULATOR DOST"/>
    <property type="match status" value="1"/>
</dbReference>
<dbReference type="SUPFAM" id="SSF55781">
    <property type="entry name" value="GAF domain-like"/>
    <property type="match status" value="2"/>
</dbReference>
<dbReference type="InterPro" id="IPR011712">
    <property type="entry name" value="Sig_transdc_His_kin_sub3_dim/P"/>
</dbReference>
<dbReference type="EMBL" id="CAEZXZ010000002">
    <property type="protein sequence ID" value="CAB4692031.1"/>
    <property type="molecule type" value="Genomic_DNA"/>
</dbReference>
<keyword evidence="4" id="KW-0808">Transferase</keyword>
<keyword evidence="6" id="KW-0418">Kinase</keyword>
<dbReference type="InterPro" id="IPR036890">
    <property type="entry name" value="HATPase_C_sf"/>
</dbReference>
<dbReference type="EMBL" id="CAFBPA010000026">
    <property type="protein sequence ID" value="CAB4997412.1"/>
    <property type="molecule type" value="Genomic_DNA"/>
</dbReference>
<dbReference type="SMART" id="SM00065">
    <property type="entry name" value="GAF"/>
    <property type="match status" value="2"/>
</dbReference>
<evidence type="ECO:0000256" key="1">
    <source>
        <dbReference type="ARBA" id="ARBA00001946"/>
    </source>
</evidence>
<dbReference type="GO" id="GO:0046983">
    <property type="term" value="F:protein dimerization activity"/>
    <property type="evidence" value="ECO:0007669"/>
    <property type="project" value="InterPro"/>
</dbReference>
<keyword evidence="8" id="KW-0408">Iron</keyword>
<keyword evidence="2" id="KW-0963">Cytoplasm</keyword>
<evidence type="ECO:0000256" key="3">
    <source>
        <dbReference type="ARBA" id="ARBA00022553"/>
    </source>
</evidence>
<reference evidence="14" key="1">
    <citation type="submission" date="2020-05" db="EMBL/GenBank/DDBJ databases">
        <authorList>
            <person name="Chiriac C."/>
            <person name="Salcher M."/>
            <person name="Ghai R."/>
            <person name="Kavagutti S V."/>
        </authorList>
    </citation>
    <scope>NUCLEOTIDE SEQUENCE</scope>
</reference>
<feature type="domain" description="GAF" evidence="9">
    <location>
        <begin position="189"/>
        <end position="326"/>
    </location>
</feature>
<name>A0A6J7Q8C4_9ZZZZ</name>
<evidence type="ECO:0000256" key="8">
    <source>
        <dbReference type="ARBA" id="ARBA00023004"/>
    </source>
</evidence>
<feature type="domain" description="GAF" evidence="9">
    <location>
        <begin position="21"/>
        <end position="168"/>
    </location>
</feature>
<dbReference type="GO" id="GO:0046872">
    <property type="term" value="F:metal ion binding"/>
    <property type="evidence" value="ECO:0007669"/>
    <property type="project" value="UniProtKB-KW"/>
</dbReference>
<dbReference type="InterPro" id="IPR050482">
    <property type="entry name" value="Sensor_HK_TwoCompSys"/>
</dbReference>
<dbReference type="EMBL" id="CAFBPJ010000042">
    <property type="protein sequence ID" value="CAB5013828.1"/>
    <property type="molecule type" value="Genomic_DNA"/>
</dbReference>
<protein>
    <submittedName>
        <fullName evidence="14">Unannotated protein</fullName>
    </submittedName>
</protein>
<evidence type="ECO:0000256" key="6">
    <source>
        <dbReference type="ARBA" id="ARBA00022777"/>
    </source>
</evidence>
<evidence type="ECO:0000313" key="14">
    <source>
        <dbReference type="EMBL" id="CAB5013828.1"/>
    </source>
</evidence>
<dbReference type="Pfam" id="PF07730">
    <property type="entry name" value="HisKA_3"/>
    <property type="match status" value="1"/>
</dbReference>
<feature type="domain" description="Histidine kinase/HSP90-like ATPase" evidence="10">
    <location>
        <begin position="439"/>
        <end position="532"/>
    </location>
</feature>
<evidence type="ECO:0000313" key="12">
    <source>
        <dbReference type="EMBL" id="CAB4749957.1"/>
    </source>
</evidence>
<evidence type="ECO:0000256" key="5">
    <source>
        <dbReference type="ARBA" id="ARBA00022723"/>
    </source>
</evidence>
<evidence type="ECO:0000256" key="2">
    <source>
        <dbReference type="ARBA" id="ARBA00022490"/>
    </source>
</evidence>
<keyword evidence="5" id="KW-0479">Metal-binding</keyword>
<dbReference type="CDD" id="cd16917">
    <property type="entry name" value="HATPase_UhpB-NarQ-NarX-like"/>
    <property type="match status" value="1"/>
</dbReference>
<gene>
    <name evidence="11" type="ORF">UFOPK2625_00028</name>
    <name evidence="12" type="ORF">UFOPK2809_00848</name>
    <name evidence="13" type="ORF">UFOPK4043_00287</name>
    <name evidence="14" type="ORF">UFOPK4092_00535</name>
</gene>
<dbReference type="EMBL" id="CAEZZA010000104">
    <property type="protein sequence ID" value="CAB4749957.1"/>
    <property type="molecule type" value="Genomic_DNA"/>
</dbReference>
<dbReference type="Gene3D" id="3.30.450.40">
    <property type="match status" value="2"/>
</dbReference>
<dbReference type="SUPFAM" id="SSF55874">
    <property type="entry name" value="ATPase domain of HSP90 chaperone/DNA topoisomerase II/histidine kinase"/>
    <property type="match status" value="1"/>
</dbReference>
<dbReference type="AlphaFoldDB" id="A0A6J7Q8C4"/>
<dbReference type="Gene3D" id="1.20.5.1930">
    <property type="match status" value="1"/>
</dbReference>